<comment type="function">
    <text evidence="5">Modulates RecA activity.</text>
</comment>
<evidence type="ECO:0000259" key="7">
    <source>
        <dbReference type="Pfam" id="PF21981"/>
    </source>
</evidence>
<dbReference type="Gene3D" id="1.10.10.10">
    <property type="entry name" value="Winged helix-like DNA-binding domain superfamily/Winged helix DNA-binding domain"/>
    <property type="match status" value="3"/>
</dbReference>
<comment type="similarity">
    <text evidence="2 5">Belongs to the RecX family.</text>
</comment>
<dbReference type="InterPro" id="IPR053924">
    <property type="entry name" value="RecX_HTH_2nd"/>
</dbReference>
<keyword evidence="4 5" id="KW-0963">Cytoplasm</keyword>
<reference evidence="9 10" key="1">
    <citation type="journal article" date="2019" name="Antonie Van Leeuwenhoek">
        <title>Description of 'Ca. Methylobacter oryzae' KRF1, a novel species from the environmentally important Methylobacter clade 2.</title>
        <authorList>
            <person name="Khatri K."/>
            <person name="Mohite J.A."/>
            <person name="Pandit P.S."/>
            <person name="Bahulikar R."/>
            <person name="Rahalkar M.C."/>
        </authorList>
    </citation>
    <scope>NUCLEOTIDE SEQUENCE [LARGE SCALE GENOMIC DNA]</scope>
    <source>
        <strain evidence="9 10">KRF1</strain>
    </source>
</reference>
<comment type="subcellular location">
    <subcellularLocation>
        <location evidence="1 5">Cytoplasm</location>
    </subcellularLocation>
</comment>
<dbReference type="HAMAP" id="MF_01114">
    <property type="entry name" value="RecX"/>
    <property type="match status" value="1"/>
</dbReference>
<sequence>MNAETEGEKTLVAQEIQEICLRLLAQREHSRKELLNKLALRGFSREDAQPVIDELAGQGWQDDLRYAESYARSRIQKGYGPIRVSYELSQNGIASFDLEHIVQEEAGGWVELLEQVYSKKYGRDTVLDRNEWARRGRFLLHRGFSGAMVSALFDELNIRFL</sequence>
<evidence type="ECO:0000256" key="2">
    <source>
        <dbReference type="ARBA" id="ARBA00009695"/>
    </source>
</evidence>
<organism evidence="9 10">
    <name type="scientific">Candidatus Methylobacter oryzae</name>
    <dbReference type="NCBI Taxonomy" id="2497749"/>
    <lineage>
        <taxon>Bacteria</taxon>
        <taxon>Pseudomonadati</taxon>
        <taxon>Pseudomonadota</taxon>
        <taxon>Gammaproteobacteria</taxon>
        <taxon>Methylococcales</taxon>
        <taxon>Methylococcaceae</taxon>
        <taxon>Methylobacter</taxon>
    </lineage>
</organism>
<dbReference type="InterPro" id="IPR053925">
    <property type="entry name" value="RecX_HTH_3rd"/>
</dbReference>
<dbReference type="InterPro" id="IPR036388">
    <property type="entry name" value="WH-like_DNA-bd_sf"/>
</dbReference>
<proteinExistence type="inferred from homology"/>
<accession>A0ABY3CCJ2</accession>
<feature type="domain" description="RecX third three-helical" evidence="7">
    <location>
        <begin position="111"/>
        <end position="151"/>
    </location>
</feature>
<evidence type="ECO:0000313" key="10">
    <source>
        <dbReference type="Proteomes" id="UP000733744"/>
    </source>
</evidence>
<feature type="domain" description="RecX second three-helical" evidence="6">
    <location>
        <begin position="62"/>
        <end position="95"/>
    </location>
</feature>
<evidence type="ECO:0000259" key="8">
    <source>
        <dbReference type="Pfam" id="PF21982"/>
    </source>
</evidence>
<dbReference type="InterPro" id="IPR003783">
    <property type="entry name" value="Regulatory_RecX"/>
</dbReference>
<dbReference type="InterPro" id="IPR053926">
    <property type="entry name" value="RecX_HTH_1st"/>
</dbReference>
<evidence type="ECO:0000256" key="1">
    <source>
        <dbReference type="ARBA" id="ARBA00004496"/>
    </source>
</evidence>
<evidence type="ECO:0000256" key="3">
    <source>
        <dbReference type="ARBA" id="ARBA00018111"/>
    </source>
</evidence>
<dbReference type="PANTHER" id="PTHR33602:SF1">
    <property type="entry name" value="REGULATORY PROTEIN RECX FAMILY PROTEIN"/>
    <property type="match status" value="1"/>
</dbReference>
<dbReference type="EMBL" id="RYFG02000085">
    <property type="protein sequence ID" value="TRW96102.1"/>
    <property type="molecule type" value="Genomic_DNA"/>
</dbReference>
<dbReference type="RefSeq" id="WP_127026900.1">
    <property type="nucleotide sequence ID" value="NZ_RYFG02000085.1"/>
</dbReference>
<evidence type="ECO:0000313" key="9">
    <source>
        <dbReference type="EMBL" id="TRW96102.1"/>
    </source>
</evidence>
<evidence type="ECO:0000256" key="5">
    <source>
        <dbReference type="HAMAP-Rule" id="MF_01114"/>
    </source>
</evidence>
<evidence type="ECO:0000259" key="6">
    <source>
        <dbReference type="Pfam" id="PF02631"/>
    </source>
</evidence>
<dbReference type="Pfam" id="PF02631">
    <property type="entry name" value="RecX_HTH2"/>
    <property type="match status" value="1"/>
</dbReference>
<evidence type="ECO:0000256" key="4">
    <source>
        <dbReference type="ARBA" id="ARBA00022490"/>
    </source>
</evidence>
<dbReference type="Pfam" id="PF21981">
    <property type="entry name" value="RecX_HTH3"/>
    <property type="match status" value="1"/>
</dbReference>
<dbReference type="Pfam" id="PF21982">
    <property type="entry name" value="RecX_HTH1"/>
    <property type="match status" value="1"/>
</dbReference>
<keyword evidence="10" id="KW-1185">Reference proteome</keyword>
<gene>
    <name evidence="5" type="primary">recX</name>
    <name evidence="9" type="ORF">EKO24_009185</name>
</gene>
<feature type="domain" description="RecX first three-helical" evidence="8">
    <location>
        <begin position="18"/>
        <end position="55"/>
    </location>
</feature>
<dbReference type="PANTHER" id="PTHR33602">
    <property type="entry name" value="REGULATORY PROTEIN RECX FAMILY PROTEIN"/>
    <property type="match status" value="1"/>
</dbReference>
<dbReference type="Proteomes" id="UP000733744">
    <property type="component" value="Unassembled WGS sequence"/>
</dbReference>
<protein>
    <recommendedName>
        <fullName evidence="3 5">Regulatory protein RecX</fullName>
    </recommendedName>
</protein>
<comment type="caution">
    <text evidence="9">The sequence shown here is derived from an EMBL/GenBank/DDBJ whole genome shotgun (WGS) entry which is preliminary data.</text>
</comment>
<name>A0ABY3CCJ2_9GAMM</name>